<name>A0A3P7N9A6_DIBLA</name>
<protein>
    <submittedName>
        <fullName evidence="1">Uncharacterized protein</fullName>
    </submittedName>
</protein>
<dbReference type="OrthoDB" id="10506383at2759"/>
<keyword evidence="2" id="KW-1185">Reference proteome</keyword>
<dbReference type="EMBL" id="UYRU01083785">
    <property type="protein sequence ID" value="VDN33463.1"/>
    <property type="molecule type" value="Genomic_DNA"/>
</dbReference>
<dbReference type="Proteomes" id="UP000281553">
    <property type="component" value="Unassembled WGS sequence"/>
</dbReference>
<sequence length="419" mass="47166">MPNKKKFDPVKENISIEVCHRDSCRSSGFNTSLRDTQGVLLMDKLTNVVPLTQQFCRSAVTISCHPKGELKPIDTQITLFPVQTYQCSSEDIIIPSYLTSEPVKLCSSKDLKISRALARDEDYAAHFTDAVCQTPTSGLRLNSAVAWFLQRTSELEIYPLTCTLRNCTWNVTVIKGKECKSCLSLPPLVICNLESALINSNAFDLSNIDVLPKKEVYNPAEDELSPRICVWNACRSSNLSLVLVDKNDKVIEKQVDNKLAPMSLVCRSLVILVRRPIRGNAATLLTHNIALSPMITYACANRDFFISPKALIAAKKRIRICLPTGSAENKVSESEGHVHPADNETLYKTQFKDVICNSTKTGIRFAQGFAIFEEVDDSREEYPVECRLYECIWGFLIVKHKKGMNKKQNNFRKVFHFNC</sequence>
<gene>
    <name evidence="1" type="ORF">DILT_LOCUS16245</name>
</gene>
<organism evidence="1 2">
    <name type="scientific">Dibothriocephalus latus</name>
    <name type="common">Fish tapeworm</name>
    <name type="synonym">Diphyllobothrium latum</name>
    <dbReference type="NCBI Taxonomy" id="60516"/>
    <lineage>
        <taxon>Eukaryota</taxon>
        <taxon>Metazoa</taxon>
        <taxon>Spiralia</taxon>
        <taxon>Lophotrochozoa</taxon>
        <taxon>Platyhelminthes</taxon>
        <taxon>Cestoda</taxon>
        <taxon>Eucestoda</taxon>
        <taxon>Diphyllobothriidea</taxon>
        <taxon>Diphyllobothriidae</taxon>
        <taxon>Dibothriocephalus</taxon>
    </lineage>
</organism>
<evidence type="ECO:0000313" key="2">
    <source>
        <dbReference type="Proteomes" id="UP000281553"/>
    </source>
</evidence>
<proteinExistence type="predicted"/>
<accession>A0A3P7N9A6</accession>
<dbReference type="AlphaFoldDB" id="A0A3P7N9A6"/>
<reference evidence="1 2" key="1">
    <citation type="submission" date="2018-11" db="EMBL/GenBank/DDBJ databases">
        <authorList>
            <consortium name="Pathogen Informatics"/>
        </authorList>
    </citation>
    <scope>NUCLEOTIDE SEQUENCE [LARGE SCALE GENOMIC DNA]</scope>
</reference>
<evidence type="ECO:0000313" key="1">
    <source>
        <dbReference type="EMBL" id="VDN33463.1"/>
    </source>
</evidence>